<dbReference type="RefSeq" id="WP_390279316.1">
    <property type="nucleotide sequence ID" value="NZ_JBHRYH010000021.1"/>
</dbReference>
<name>A0ABV7TV17_9NEIS</name>
<dbReference type="Proteomes" id="UP001595636">
    <property type="component" value="Unassembled WGS sequence"/>
</dbReference>
<dbReference type="SMART" id="SM00849">
    <property type="entry name" value="Lactamase_B"/>
    <property type="match status" value="1"/>
</dbReference>
<dbReference type="PANTHER" id="PTHR43041:SF1">
    <property type="entry name" value="METALLO-BETA-LACTAMASE DOMAIN-CONTAINING PROTEIN"/>
    <property type="match status" value="1"/>
</dbReference>
<evidence type="ECO:0000313" key="3">
    <source>
        <dbReference type="Proteomes" id="UP001595636"/>
    </source>
</evidence>
<accession>A0ABV7TV17</accession>
<dbReference type="Gene3D" id="3.60.15.10">
    <property type="entry name" value="Ribonuclease Z/Hydroxyacylglutathione hydrolase-like"/>
    <property type="match status" value="1"/>
</dbReference>
<dbReference type="SUPFAM" id="SSF56281">
    <property type="entry name" value="Metallo-hydrolase/oxidoreductase"/>
    <property type="match status" value="1"/>
</dbReference>
<evidence type="ECO:0000313" key="2">
    <source>
        <dbReference type="EMBL" id="MFC3626550.1"/>
    </source>
</evidence>
<comment type="caution">
    <text evidence="2">The sequence shown here is derived from an EMBL/GenBank/DDBJ whole genome shotgun (WGS) entry which is preliminary data.</text>
</comment>
<dbReference type="InterPro" id="IPR045761">
    <property type="entry name" value="ODP_dom"/>
</dbReference>
<proteinExistence type="predicted"/>
<feature type="domain" description="Metallo-beta-lactamase" evidence="1">
    <location>
        <begin position="30"/>
        <end position="220"/>
    </location>
</feature>
<evidence type="ECO:0000259" key="1">
    <source>
        <dbReference type="SMART" id="SM00849"/>
    </source>
</evidence>
<gene>
    <name evidence="2" type="ORF">ACFOKJ_10505</name>
</gene>
<sequence length="252" mass="28252">MKTATTIYQEGNHRWVVIARDPAKPGFVIDTNEYLISRDGDNLLTDPGGSEIFPAVFAALSTVTDPMSINSLFASHQDPDIISSLGLWLDCNPKIRCHVSRLWSSFIPHFGGDDHSLQAIPDEGQHIALGLGQLHTIPAHYLHSSGNLHLYDPDARILFSGDVGAALLPEDEDALFVRNFDQHIRHAEGFHRRWMGSTEAKLDWCERAARMKIDMLCPQHGAIYQGDDVMRFINWFAELPIGLSTFRHRGTL</sequence>
<reference evidence="3" key="1">
    <citation type="journal article" date="2019" name="Int. J. Syst. Evol. Microbiol.">
        <title>The Global Catalogue of Microorganisms (GCM) 10K type strain sequencing project: providing services to taxonomists for standard genome sequencing and annotation.</title>
        <authorList>
            <consortium name="The Broad Institute Genomics Platform"/>
            <consortium name="The Broad Institute Genome Sequencing Center for Infectious Disease"/>
            <person name="Wu L."/>
            <person name="Ma J."/>
        </authorList>
    </citation>
    <scope>NUCLEOTIDE SEQUENCE [LARGE SCALE GENOMIC DNA]</scope>
    <source>
        <strain evidence="3">KCTC 42195</strain>
    </source>
</reference>
<organism evidence="2 3">
    <name type="scientific">Vogesella amnigena</name>
    <dbReference type="NCBI Taxonomy" id="1507449"/>
    <lineage>
        <taxon>Bacteria</taxon>
        <taxon>Pseudomonadati</taxon>
        <taxon>Pseudomonadota</taxon>
        <taxon>Betaproteobacteria</taxon>
        <taxon>Neisseriales</taxon>
        <taxon>Chromobacteriaceae</taxon>
        <taxon>Vogesella</taxon>
    </lineage>
</organism>
<dbReference type="InterPro" id="IPR001279">
    <property type="entry name" value="Metallo-B-lactamas"/>
</dbReference>
<keyword evidence="3" id="KW-1185">Reference proteome</keyword>
<dbReference type="CDD" id="cd07709">
    <property type="entry name" value="flavodiiron_proteins_MBL-fold"/>
    <property type="match status" value="1"/>
</dbReference>
<protein>
    <submittedName>
        <fullName evidence="2">MBL fold metallo-hydrolase</fullName>
    </submittedName>
</protein>
<dbReference type="Pfam" id="PF19583">
    <property type="entry name" value="ODP"/>
    <property type="match status" value="1"/>
</dbReference>
<dbReference type="EMBL" id="JBHRYH010000021">
    <property type="protein sequence ID" value="MFC3626550.1"/>
    <property type="molecule type" value="Genomic_DNA"/>
</dbReference>
<dbReference type="InterPro" id="IPR036866">
    <property type="entry name" value="RibonucZ/Hydroxyglut_hydro"/>
</dbReference>
<dbReference type="PANTHER" id="PTHR43041">
    <property type="entry name" value="HYDROLASE, METALLO-BETA-LACTAMASE SUPERFAMILY"/>
    <property type="match status" value="1"/>
</dbReference>